<organism evidence="6 7">
    <name type="scientific">Parasedimentitalea marina</name>
    <dbReference type="NCBI Taxonomy" id="2483033"/>
    <lineage>
        <taxon>Bacteria</taxon>
        <taxon>Pseudomonadati</taxon>
        <taxon>Pseudomonadota</taxon>
        <taxon>Alphaproteobacteria</taxon>
        <taxon>Rhodobacterales</taxon>
        <taxon>Paracoccaceae</taxon>
        <taxon>Parasedimentitalea</taxon>
    </lineage>
</organism>
<evidence type="ECO:0000313" key="7">
    <source>
        <dbReference type="Proteomes" id="UP000283063"/>
    </source>
</evidence>
<dbReference type="InterPro" id="IPR041121">
    <property type="entry name" value="SDH_C"/>
</dbReference>
<keyword evidence="7" id="KW-1185">Reference proteome</keyword>
<dbReference type="EC" id="1.1.1.25" evidence="6"/>
<dbReference type="Proteomes" id="UP000283063">
    <property type="component" value="Chromosome"/>
</dbReference>
<reference evidence="6 7" key="1">
    <citation type="submission" date="2018-10" db="EMBL/GenBank/DDBJ databases">
        <title>Parasedimentitalea marina sp. nov., a psychrophilic bacterium isolated from deep seawater of the New Britain Trench.</title>
        <authorList>
            <person name="Cao J."/>
        </authorList>
    </citation>
    <scope>NUCLEOTIDE SEQUENCE [LARGE SCALE GENOMIC DNA]</scope>
    <source>
        <strain evidence="6 7">W43</strain>
    </source>
</reference>
<dbReference type="Gene3D" id="3.40.50.10860">
    <property type="entry name" value="Leucine Dehydrogenase, chain A, domain 1"/>
    <property type="match status" value="1"/>
</dbReference>
<dbReference type="PANTHER" id="PTHR21089">
    <property type="entry name" value="SHIKIMATE DEHYDROGENASE"/>
    <property type="match status" value="1"/>
</dbReference>
<dbReference type="GO" id="GO:0050661">
    <property type="term" value="F:NADP binding"/>
    <property type="evidence" value="ECO:0007669"/>
    <property type="project" value="TreeGrafter"/>
</dbReference>
<dbReference type="SUPFAM" id="SSF51735">
    <property type="entry name" value="NAD(P)-binding Rossmann-fold domains"/>
    <property type="match status" value="1"/>
</dbReference>
<evidence type="ECO:0000259" key="4">
    <source>
        <dbReference type="Pfam" id="PF08501"/>
    </source>
</evidence>
<evidence type="ECO:0000256" key="1">
    <source>
        <dbReference type="ARBA" id="ARBA00004871"/>
    </source>
</evidence>
<dbReference type="GO" id="GO:0005829">
    <property type="term" value="C:cytosol"/>
    <property type="evidence" value="ECO:0007669"/>
    <property type="project" value="TreeGrafter"/>
</dbReference>
<dbReference type="Gene3D" id="3.40.50.720">
    <property type="entry name" value="NAD(P)-binding Rossmann-like Domain"/>
    <property type="match status" value="1"/>
</dbReference>
<comment type="pathway">
    <text evidence="1">Metabolic intermediate biosynthesis; chorismate biosynthesis; chorismate from D-erythrose 4-phosphate and phosphoenolpyruvate: step 4/7.</text>
</comment>
<dbReference type="AlphaFoldDB" id="A0A3T0N4K8"/>
<dbReference type="Pfam" id="PF08501">
    <property type="entry name" value="Shikimate_dh_N"/>
    <property type="match status" value="1"/>
</dbReference>
<proteinExistence type="predicted"/>
<keyword evidence="2 6" id="KW-0560">Oxidoreductase</keyword>
<dbReference type="GO" id="GO:0009073">
    <property type="term" value="P:aromatic amino acid family biosynthetic process"/>
    <property type="evidence" value="ECO:0007669"/>
    <property type="project" value="UniProtKB-KW"/>
</dbReference>
<dbReference type="SUPFAM" id="SSF53223">
    <property type="entry name" value="Aminoacid dehydrogenase-like, N-terminal domain"/>
    <property type="match status" value="1"/>
</dbReference>
<dbReference type="OrthoDB" id="9792692at2"/>
<dbReference type="RefSeq" id="WP_127749487.1">
    <property type="nucleotide sequence ID" value="NZ_CP033219.1"/>
</dbReference>
<dbReference type="PANTHER" id="PTHR21089:SF1">
    <property type="entry name" value="BIFUNCTIONAL 3-DEHYDROQUINATE DEHYDRATASE_SHIKIMATE DEHYDROGENASE, CHLOROPLASTIC"/>
    <property type="match status" value="1"/>
</dbReference>
<sequence length="278" mass="29486">MIAALIGKGIAASLTPAMHEAAGAALGIDYAYGRYDLATADYANWSLDQAVDAAQVAGCRGVNVTYPFKQDVMALLDDMSPQARDIGAVNTVVFEGQKRTGHNSDYLGFRASFARDMKALPRDAVLLLGAGGAGCAVGLALIDLGTTTLWIHDQSQKAALALADRLMALRPQVRCAVWKFQGAVDGILNATPMGMASHPGQAISLSDVVVRCWVGDIVYFPLQTALLRDATVRGLHVMTGGGMAVGQAAETFKLFTGREPDRARMAQDFHTMTQEVLA</sequence>
<dbReference type="NCBIfam" id="NF009201">
    <property type="entry name" value="PRK12549.1"/>
    <property type="match status" value="1"/>
</dbReference>
<dbReference type="EMBL" id="CP033219">
    <property type="protein sequence ID" value="AZV78937.1"/>
    <property type="molecule type" value="Genomic_DNA"/>
</dbReference>
<dbReference type="GO" id="GO:0009423">
    <property type="term" value="P:chorismate biosynthetic process"/>
    <property type="evidence" value="ECO:0007669"/>
    <property type="project" value="TreeGrafter"/>
</dbReference>
<dbReference type="InterPro" id="IPR013708">
    <property type="entry name" value="Shikimate_DH-bd_N"/>
</dbReference>
<dbReference type="KEGG" id="sedi:EBB79_14370"/>
<dbReference type="GO" id="GO:0004764">
    <property type="term" value="F:shikimate 3-dehydrogenase (NADP+) activity"/>
    <property type="evidence" value="ECO:0007669"/>
    <property type="project" value="UniProtKB-EC"/>
</dbReference>
<dbReference type="InterPro" id="IPR036291">
    <property type="entry name" value="NAD(P)-bd_dom_sf"/>
</dbReference>
<dbReference type="Pfam" id="PF18317">
    <property type="entry name" value="SDH_C"/>
    <property type="match status" value="1"/>
</dbReference>
<name>A0A3T0N4K8_9RHOB</name>
<protein>
    <submittedName>
        <fullName evidence="6">Shikimate dehydrogenase</fullName>
        <ecNumber evidence="6">1.1.1.25</ecNumber>
    </submittedName>
</protein>
<dbReference type="InterPro" id="IPR046346">
    <property type="entry name" value="Aminoacid_DH-like_N_sf"/>
</dbReference>
<evidence type="ECO:0000256" key="3">
    <source>
        <dbReference type="ARBA" id="ARBA00023141"/>
    </source>
</evidence>
<evidence type="ECO:0000259" key="5">
    <source>
        <dbReference type="Pfam" id="PF18317"/>
    </source>
</evidence>
<gene>
    <name evidence="6" type="ORF">EBB79_14370</name>
</gene>
<dbReference type="InterPro" id="IPR022893">
    <property type="entry name" value="Shikimate_DH_fam"/>
</dbReference>
<keyword evidence="3" id="KW-0028">Amino-acid biosynthesis</keyword>
<keyword evidence="3" id="KW-0057">Aromatic amino acid biosynthesis</keyword>
<evidence type="ECO:0000256" key="2">
    <source>
        <dbReference type="ARBA" id="ARBA00023002"/>
    </source>
</evidence>
<evidence type="ECO:0000313" key="6">
    <source>
        <dbReference type="EMBL" id="AZV78937.1"/>
    </source>
</evidence>
<accession>A0A3T0N4K8</accession>
<feature type="domain" description="SDH C-terminal" evidence="5">
    <location>
        <begin position="242"/>
        <end position="267"/>
    </location>
</feature>
<feature type="domain" description="Shikimate dehydrogenase substrate binding N-terminal" evidence="4">
    <location>
        <begin position="5"/>
        <end position="92"/>
    </location>
</feature>
<dbReference type="GO" id="GO:0019632">
    <property type="term" value="P:shikimate metabolic process"/>
    <property type="evidence" value="ECO:0007669"/>
    <property type="project" value="TreeGrafter"/>
</dbReference>